<dbReference type="PANTHER" id="PTHR11918">
    <property type="entry name" value="RADICAL SAM PROTEINS"/>
    <property type="match status" value="1"/>
</dbReference>
<dbReference type="AlphaFoldDB" id="A0A9W7WQ75"/>
<accession>A0A9W7WQ75</accession>
<keyword evidence="4" id="KW-1185">Reference proteome</keyword>
<name>A0A9W7WQ75_TRIRA</name>
<comment type="caution">
    <text evidence="3">The sequence shown here is derived from an EMBL/GenBank/DDBJ whole genome shotgun (WGS) entry which is preliminary data.</text>
</comment>
<dbReference type="Proteomes" id="UP001059041">
    <property type="component" value="Linkage Group LG8"/>
</dbReference>
<reference evidence="3" key="1">
    <citation type="submission" date="2021-02" db="EMBL/GenBank/DDBJ databases">
        <title>Comparative genomics reveals that relaxation of natural selection precedes convergent phenotypic evolution of cavefish.</title>
        <authorList>
            <person name="Peng Z."/>
        </authorList>
    </citation>
    <scope>NUCLEOTIDE SEQUENCE</scope>
    <source>
        <tissue evidence="3">Muscle</tissue>
    </source>
</reference>
<dbReference type="GO" id="GO:0035598">
    <property type="term" value="F:tRNA (N(6)-L-threonylcarbamoyladenosine(37)-C(2))-methylthiotransferase activity"/>
    <property type="evidence" value="ECO:0007669"/>
    <property type="project" value="TreeGrafter"/>
</dbReference>
<feature type="domain" description="TRAM" evidence="2">
    <location>
        <begin position="208"/>
        <end position="270"/>
    </location>
</feature>
<protein>
    <submittedName>
        <fullName evidence="3">Threonylcarbamoyladenosine tRNA methylthiotransferase-like</fullName>
    </submittedName>
</protein>
<sequence>MPGFCDSVYIHTLNQWLANWGPRDVPAFCDPPYNHTKVIIHTCLMHNELLNHSSGFIMRQSLNVKIGLSPEIQHNSFIQHVHRLTKVVHEGIMSSSDENTFGNPVHIMRLISMCKPLGVESEKQVVGADSLVGSAPTCCASGDLGSIPISCCMQRLYTLTTSEDSGGLESLALILNEQSDITCGILTLRAHTGEQLRHGFNSRKSRRPNNVGERQHVLVTEESFDTQYYVAHNKFYEQVLVPKKSEFKGKMIEVDIYEAGKHYMKGHPAEDAQVFTPSIAKPLQKGQVSGLPQYLFLSVCLLFAICLQPFNQICDILLPITFLFTFSISIIDQHVNISSGFHNSYPSLSSPAKRVKELDPCSFHPNPSEMKGMKVHLHFCM</sequence>
<keyword evidence="1" id="KW-0808">Transferase</keyword>
<evidence type="ECO:0000313" key="4">
    <source>
        <dbReference type="Proteomes" id="UP001059041"/>
    </source>
</evidence>
<dbReference type="PROSITE" id="PS50926">
    <property type="entry name" value="TRAM"/>
    <property type="match status" value="1"/>
</dbReference>
<evidence type="ECO:0000256" key="1">
    <source>
        <dbReference type="ARBA" id="ARBA00022679"/>
    </source>
</evidence>
<gene>
    <name evidence="3" type="ORF">IRJ41_004214</name>
</gene>
<proteinExistence type="predicted"/>
<dbReference type="PANTHER" id="PTHR11918:SF45">
    <property type="entry name" value="THREONYLCARBAMOYLADENOSINE TRNA METHYLTHIOTRANSFERASE"/>
    <property type="match status" value="1"/>
</dbReference>
<dbReference type="EMBL" id="JAFHDT010000008">
    <property type="protein sequence ID" value="KAI7806334.1"/>
    <property type="molecule type" value="Genomic_DNA"/>
</dbReference>
<organism evidence="3 4">
    <name type="scientific">Triplophysa rosa</name>
    <name type="common">Cave loach</name>
    <dbReference type="NCBI Taxonomy" id="992332"/>
    <lineage>
        <taxon>Eukaryota</taxon>
        <taxon>Metazoa</taxon>
        <taxon>Chordata</taxon>
        <taxon>Craniata</taxon>
        <taxon>Vertebrata</taxon>
        <taxon>Euteleostomi</taxon>
        <taxon>Actinopterygii</taxon>
        <taxon>Neopterygii</taxon>
        <taxon>Teleostei</taxon>
        <taxon>Ostariophysi</taxon>
        <taxon>Cypriniformes</taxon>
        <taxon>Nemacheilidae</taxon>
        <taxon>Triplophysa</taxon>
    </lineage>
</organism>
<dbReference type="GO" id="GO:0005783">
    <property type="term" value="C:endoplasmic reticulum"/>
    <property type="evidence" value="ECO:0007669"/>
    <property type="project" value="TreeGrafter"/>
</dbReference>
<evidence type="ECO:0000313" key="3">
    <source>
        <dbReference type="EMBL" id="KAI7806334.1"/>
    </source>
</evidence>
<dbReference type="InterPro" id="IPR002792">
    <property type="entry name" value="TRAM_dom"/>
</dbReference>
<evidence type="ECO:0000259" key="2">
    <source>
        <dbReference type="PROSITE" id="PS50926"/>
    </source>
</evidence>